<accession>A0ABS2PZZ6</accession>
<evidence type="ECO:0000256" key="5">
    <source>
        <dbReference type="ARBA" id="ARBA00022989"/>
    </source>
</evidence>
<feature type="transmembrane region" description="Helical" evidence="7">
    <location>
        <begin position="12"/>
        <end position="37"/>
    </location>
</feature>
<dbReference type="PANTHER" id="PTHR23513:SF6">
    <property type="entry name" value="MAJOR FACILITATOR SUPERFAMILY ASSOCIATED DOMAIN-CONTAINING PROTEIN"/>
    <property type="match status" value="1"/>
</dbReference>
<evidence type="ECO:0000259" key="8">
    <source>
        <dbReference type="PROSITE" id="PS50850"/>
    </source>
</evidence>
<dbReference type="PROSITE" id="PS50850">
    <property type="entry name" value="MFS"/>
    <property type="match status" value="1"/>
</dbReference>
<feature type="transmembrane region" description="Helical" evidence="7">
    <location>
        <begin position="383"/>
        <end position="402"/>
    </location>
</feature>
<dbReference type="Gene3D" id="1.20.1250.20">
    <property type="entry name" value="MFS general substrate transporter like domains"/>
    <property type="match status" value="1"/>
</dbReference>
<comment type="caution">
    <text evidence="9">The sequence shown here is derived from an EMBL/GenBank/DDBJ whole genome shotgun (WGS) entry which is preliminary data.</text>
</comment>
<dbReference type="SUPFAM" id="SSF103473">
    <property type="entry name" value="MFS general substrate transporter"/>
    <property type="match status" value="1"/>
</dbReference>
<feature type="transmembrane region" description="Helical" evidence="7">
    <location>
        <begin position="293"/>
        <end position="315"/>
    </location>
</feature>
<keyword evidence="6 7" id="KW-0472">Membrane</keyword>
<keyword evidence="5 7" id="KW-1133">Transmembrane helix</keyword>
<organism evidence="9 10">
    <name type="scientific">Scopulibacillus daqui</name>
    <dbReference type="NCBI Taxonomy" id="1469162"/>
    <lineage>
        <taxon>Bacteria</taxon>
        <taxon>Bacillati</taxon>
        <taxon>Bacillota</taxon>
        <taxon>Bacilli</taxon>
        <taxon>Bacillales</taxon>
        <taxon>Sporolactobacillaceae</taxon>
        <taxon>Scopulibacillus</taxon>
    </lineage>
</organism>
<sequence length="408" mass="44876">MKKIQPSIFRSRNFCLLMISDAVSVFGDQIGWIALLWFIMVTTNHSADIGLAALCFGLPGVFLGPIVGNILDRFPQKQIIIAVNLFLGGIFFGIPLLYWFHHLSLPCLMILAIIAGCLTPFVTVGWMVLLPNVVSARYLSAANAINEMILQSALMAGPLAGGMLIASLGAPVAVWLDGLSFLIAVLCILPVKVSQYKQKNVQEHSSLQQKSFWKAIWHGFKYLYAVKAVWWVTIGALCLNFAYGILDVSLPLYIHQELKLSAVFLGNLWMTYFIGSICGAVLAGFIEIPLQKGVLMSFMIIGWGVCFLQMIWLHYLLSSFIIMGLAGFLFGGYSPMARTAVQTLVPKPYQGRVFGLRISLIAIGVPSGSYVSGLFSQWVRPSLLIGMTGIPILILGMLLLFIRGFRTI</sequence>
<feature type="transmembrane region" description="Helical" evidence="7">
    <location>
        <begin position="172"/>
        <end position="191"/>
    </location>
</feature>
<dbReference type="EMBL" id="JAFBER010000010">
    <property type="protein sequence ID" value="MBM7645609.1"/>
    <property type="molecule type" value="Genomic_DNA"/>
</dbReference>
<feature type="domain" description="Major facilitator superfamily (MFS) profile" evidence="8">
    <location>
        <begin position="228"/>
        <end position="408"/>
    </location>
</feature>
<dbReference type="Pfam" id="PF07690">
    <property type="entry name" value="MFS_1"/>
    <property type="match status" value="1"/>
</dbReference>
<dbReference type="InterPro" id="IPR011701">
    <property type="entry name" value="MFS"/>
</dbReference>
<feature type="transmembrane region" description="Helical" evidence="7">
    <location>
        <begin position="222"/>
        <end position="246"/>
    </location>
</feature>
<evidence type="ECO:0000256" key="2">
    <source>
        <dbReference type="ARBA" id="ARBA00022448"/>
    </source>
</evidence>
<reference evidence="9 10" key="1">
    <citation type="submission" date="2021-01" db="EMBL/GenBank/DDBJ databases">
        <title>Genomic Encyclopedia of Type Strains, Phase IV (KMG-IV): sequencing the most valuable type-strain genomes for metagenomic binning, comparative biology and taxonomic classification.</title>
        <authorList>
            <person name="Goeker M."/>
        </authorList>
    </citation>
    <scope>NUCLEOTIDE SEQUENCE [LARGE SCALE GENOMIC DNA]</scope>
    <source>
        <strain evidence="9 10">DSM 28236</strain>
    </source>
</reference>
<keyword evidence="10" id="KW-1185">Reference proteome</keyword>
<dbReference type="RefSeq" id="WP_205003540.1">
    <property type="nucleotide sequence ID" value="NZ_JAFBER010000010.1"/>
</dbReference>
<comment type="subcellular location">
    <subcellularLocation>
        <location evidence="1">Cell membrane</location>
        <topology evidence="1">Multi-pass membrane protein</topology>
    </subcellularLocation>
</comment>
<keyword evidence="4 7" id="KW-0812">Transmembrane</keyword>
<dbReference type="CDD" id="cd06173">
    <property type="entry name" value="MFS_MefA_like"/>
    <property type="match status" value="1"/>
</dbReference>
<feature type="transmembrane region" description="Helical" evidence="7">
    <location>
        <begin position="149"/>
        <end position="166"/>
    </location>
</feature>
<dbReference type="Proteomes" id="UP000808914">
    <property type="component" value="Unassembled WGS sequence"/>
</dbReference>
<protein>
    <submittedName>
        <fullName evidence="9">MFS family arabinose efflux permease</fullName>
    </submittedName>
</protein>
<evidence type="ECO:0000256" key="1">
    <source>
        <dbReference type="ARBA" id="ARBA00004651"/>
    </source>
</evidence>
<dbReference type="InterPro" id="IPR020846">
    <property type="entry name" value="MFS_dom"/>
</dbReference>
<dbReference type="PANTHER" id="PTHR23513">
    <property type="entry name" value="INTEGRAL MEMBRANE EFFLUX PROTEIN-RELATED"/>
    <property type="match status" value="1"/>
</dbReference>
<evidence type="ECO:0000256" key="7">
    <source>
        <dbReference type="SAM" id="Phobius"/>
    </source>
</evidence>
<feature type="transmembrane region" description="Helical" evidence="7">
    <location>
        <begin position="353"/>
        <end position="371"/>
    </location>
</feature>
<evidence type="ECO:0000313" key="10">
    <source>
        <dbReference type="Proteomes" id="UP000808914"/>
    </source>
</evidence>
<feature type="transmembrane region" description="Helical" evidence="7">
    <location>
        <begin position="107"/>
        <end position="129"/>
    </location>
</feature>
<evidence type="ECO:0000256" key="3">
    <source>
        <dbReference type="ARBA" id="ARBA00022475"/>
    </source>
</evidence>
<feature type="transmembrane region" description="Helical" evidence="7">
    <location>
        <begin position="79"/>
        <end position="101"/>
    </location>
</feature>
<feature type="transmembrane region" description="Helical" evidence="7">
    <location>
        <begin position="49"/>
        <end position="67"/>
    </location>
</feature>
<evidence type="ECO:0000256" key="4">
    <source>
        <dbReference type="ARBA" id="ARBA00022692"/>
    </source>
</evidence>
<evidence type="ECO:0000256" key="6">
    <source>
        <dbReference type="ARBA" id="ARBA00023136"/>
    </source>
</evidence>
<keyword evidence="2" id="KW-0813">Transport</keyword>
<proteinExistence type="predicted"/>
<keyword evidence="3" id="KW-1003">Cell membrane</keyword>
<evidence type="ECO:0000313" key="9">
    <source>
        <dbReference type="EMBL" id="MBM7645609.1"/>
    </source>
</evidence>
<name>A0ABS2PZZ6_9BACL</name>
<feature type="transmembrane region" description="Helical" evidence="7">
    <location>
        <begin position="321"/>
        <end position="341"/>
    </location>
</feature>
<gene>
    <name evidence="9" type="ORF">JOD45_001827</name>
</gene>
<feature type="transmembrane region" description="Helical" evidence="7">
    <location>
        <begin position="266"/>
        <end position="286"/>
    </location>
</feature>
<dbReference type="InterPro" id="IPR036259">
    <property type="entry name" value="MFS_trans_sf"/>
</dbReference>